<feature type="chain" id="PRO_5044844086" evidence="2">
    <location>
        <begin position="18"/>
        <end position="397"/>
    </location>
</feature>
<gene>
    <name evidence="3" type="ORF">HJC23_012270</name>
</gene>
<evidence type="ECO:0000256" key="2">
    <source>
        <dbReference type="SAM" id="SignalP"/>
    </source>
</evidence>
<keyword evidence="2" id="KW-0732">Signal</keyword>
<dbReference type="EMBL" id="JABMIG020000244">
    <property type="protein sequence ID" value="KAL3784081.1"/>
    <property type="molecule type" value="Genomic_DNA"/>
</dbReference>
<keyword evidence="1" id="KW-0472">Membrane</keyword>
<dbReference type="AlphaFoldDB" id="A0ABD3PAA9"/>
<dbReference type="Proteomes" id="UP001516023">
    <property type="component" value="Unassembled WGS sequence"/>
</dbReference>
<feature type="transmembrane region" description="Helical" evidence="1">
    <location>
        <begin position="361"/>
        <end position="381"/>
    </location>
</feature>
<protein>
    <submittedName>
        <fullName evidence="3">Uncharacterized protein</fullName>
    </submittedName>
</protein>
<comment type="caution">
    <text evidence="3">The sequence shown here is derived from an EMBL/GenBank/DDBJ whole genome shotgun (WGS) entry which is preliminary data.</text>
</comment>
<evidence type="ECO:0000313" key="3">
    <source>
        <dbReference type="EMBL" id="KAL3784081.1"/>
    </source>
</evidence>
<name>A0ABD3PAA9_9STRA</name>
<keyword evidence="4" id="KW-1185">Reference proteome</keyword>
<evidence type="ECO:0000256" key="1">
    <source>
        <dbReference type="SAM" id="Phobius"/>
    </source>
</evidence>
<keyword evidence="1" id="KW-1133">Transmembrane helix</keyword>
<organism evidence="3 4">
    <name type="scientific">Cyclotella cryptica</name>
    <dbReference type="NCBI Taxonomy" id="29204"/>
    <lineage>
        <taxon>Eukaryota</taxon>
        <taxon>Sar</taxon>
        <taxon>Stramenopiles</taxon>
        <taxon>Ochrophyta</taxon>
        <taxon>Bacillariophyta</taxon>
        <taxon>Coscinodiscophyceae</taxon>
        <taxon>Thalassiosirophycidae</taxon>
        <taxon>Stephanodiscales</taxon>
        <taxon>Stephanodiscaceae</taxon>
        <taxon>Cyclotella</taxon>
    </lineage>
</organism>
<feature type="signal peptide" evidence="2">
    <location>
        <begin position="1"/>
        <end position="17"/>
    </location>
</feature>
<proteinExistence type="predicted"/>
<keyword evidence="1" id="KW-0812">Transmembrane</keyword>
<accession>A0ABD3PAA9</accession>
<evidence type="ECO:0000313" key="4">
    <source>
        <dbReference type="Proteomes" id="UP001516023"/>
    </source>
</evidence>
<sequence>MKLSLAFLPATLGLTSATRQASTGSISANSNVGQNILSMARRLQNNNDDNVELDYTWVANMSLKFQGCYHTQQWNDEANGEDDLRVSTAKLVRFRLCPTSSCAMNSPAGCESGYGDYIIDMETYIDAYLEAVQQDQEYNCKYEAQYGDCICDNDGQGDDFDEDVCKYECYMGKGMEYCIDKNPYEEEGEQKEQWNIRDYVECTQYEFQNDNNNNRALEEEAKYYVGAYCAENGGHIFLGLFTDDTCSQPADSSAGADTFATLSNGKSLPYSDTTLIGSECMSCKETQQANEQNAEEGGNDANDADNVKESCENLYQAAGKCESYLGISSPNNYGCNFMDGIKIWRKNGAVVRSASTKNVTVSVFIGLFACSFVLLGGYAYYLKTKLDRSKIDLSGDE</sequence>
<reference evidence="3 4" key="1">
    <citation type="journal article" date="2020" name="G3 (Bethesda)">
        <title>Improved Reference Genome for Cyclotella cryptica CCMP332, a Model for Cell Wall Morphogenesis, Salinity Adaptation, and Lipid Production in Diatoms (Bacillariophyta).</title>
        <authorList>
            <person name="Roberts W.R."/>
            <person name="Downey K.M."/>
            <person name="Ruck E.C."/>
            <person name="Traller J.C."/>
            <person name="Alverson A.J."/>
        </authorList>
    </citation>
    <scope>NUCLEOTIDE SEQUENCE [LARGE SCALE GENOMIC DNA]</scope>
    <source>
        <strain evidence="3 4">CCMP332</strain>
    </source>
</reference>